<feature type="domain" description="C2H2-type" evidence="12">
    <location>
        <begin position="523"/>
        <end position="550"/>
    </location>
</feature>
<evidence type="ECO:0000256" key="2">
    <source>
        <dbReference type="ARBA" id="ARBA00022723"/>
    </source>
</evidence>
<dbReference type="Pfam" id="PF00096">
    <property type="entry name" value="zf-C2H2"/>
    <property type="match status" value="7"/>
</dbReference>
<gene>
    <name evidence="13" type="ORF">SKAU_G00223610</name>
</gene>
<proteinExistence type="predicted"/>
<feature type="region of interest" description="Disordered" evidence="11">
    <location>
        <begin position="706"/>
        <end position="728"/>
    </location>
</feature>
<keyword evidence="3" id="KW-0677">Repeat</keyword>
<dbReference type="InterPro" id="IPR036236">
    <property type="entry name" value="Znf_C2H2_sf"/>
</dbReference>
<feature type="compositionally biased region" description="Low complexity" evidence="11">
    <location>
        <begin position="85"/>
        <end position="103"/>
    </location>
</feature>
<dbReference type="AlphaFoldDB" id="A0A9Q1FBL2"/>
<dbReference type="PANTHER" id="PTHR24393">
    <property type="entry name" value="ZINC FINGER PROTEIN"/>
    <property type="match status" value="1"/>
</dbReference>
<evidence type="ECO:0000256" key="1">
    <source>
        <dbReference type="ARBA" id="ARBA00004123"/>
    </source>
</evidence>
<feature type="domain" description="C2H2-type" evidence="12">
    <location>
        <begin position="579"/>
        <end position="606"/>
    </location>
</feature>
<evidence type="ECO:0000256" key="5">
    <source>
        <dbReference type="ARBA" id="ARBA00022833"/>
    </source>
</evidence>
<feature type="region of interest" description="Disordered" evidence="11">
    <location>
        <begin position="136"/>
        <end position="164"/>
    </location>
</feature>
<keyword evidence="2" id="KW-0479">Metal-binding</keyword>
<evidence type="ECO:0000256" key="6">
    <source>
        <dbReference type="ARBA" id="ARBA00023015"/>
    </source>
</evidence>
<feature type="compositionally biased region" description="Basic and acidic residues" evidence="11">
    <location>
        <begin position="351"/>
        <end position="361"/>
    </location>
</feature>
<keyword evidence="6" id="KW-0805">Transcription regulation</keyword>
<keyword evidence="5" id="KW-0862">Zinc</keyword>
<keyword evidence="14" id="KW-1185">Reference proteome</keyword>
<dbReference type="GO" id="GO:0005634">
    <property type="term" value="C:nucleus"/>
    <property type="evidence" value="ECO:0007669"/>
    <property type="project" value="UniProtKB-SubCell"/>
</dbReference>
<evidence type="ECO:0000256" key="9">
    <source>
        <dbReference type="ARBA" id="ARBA00023242"/>
    </source>
</evidence>
<dbReference type="Proteomes" id="UP001152622">
    <property type="component" value="Chromosome 7"/>
</dbReference>
<dbReference type="FunFam" id="3.30.160.60:FF:000690">
    <property type="entry name" value="Zinc finger protein 354C"/>
    <property type="match status" value="1"/>
</dbReference>
<feature type="compositionally biased region" description="Polar residues" evidence="11">
    <location>
        <begin position="104"/>
        <end position="122"/>
    </location>
</feature>
<dbReference type="PANTHER" id="PTHR24393:SF34">
    <property type="entry name" value="PR_SET DOMAIN 13"/>
    <property type="match status" value="1"/>
</dbReference>
<keyword evidence="9" id="KW-0539">Nucleus</keyword>
<evidence type="ECO:0000259" key="12">
    <source>
        <dbReference type="PROSITE" id="PS50157"/>
    </source>
</evidence>
<feature type="region of interest" description="Disordered" evidence="11">
    <location>
        <begin position="77"/>
        <end position="122"/>
    </location>
</feature>
<feature type="domain" description="C2H2-type" evidence="12">
    <location>
        <begin position="731"/>
        <end position="758"/>
    </location>
</feature>
<protein>
    <recommendedName>
        <fullName evidence="12">C2H2-type domain-containing protein</fullName>
    </recommendedName>
</protein>
<dbReference type="SMART" id="SM00355">
    <property type="entry name" value="ZnF_C2H2"/>
    <property type="match status" value="15"/>
</dbReference>
<feature type="domain" description="C2H2-type" evidence="12">
    <location>
        <begin position="399"/>
        <end position="426"/>
    </location>
</feature>
<feature type="domain" description="C2H2-type" evidence="12">
    <location>
        <begin position="759"/>
        <end position="783"/>
    </location>
</feature>
<feature type="domain" description="C2H2-type" evidence="12">
    <location>
        <begin position="551"/>
        <end position="578"/>
    </location>
</feature>
<dbReference type="GO" id="GO:0000978">
    <property type="term" value="F:RNA polymerase II cis-regulatory region sequence-specific DNA binding"/>
    <property type="evidence" value="ECO:0007669"/>
    <property type="project" value="TreeGrafter"/>
</dbReference>
<organism evidence="13 14">
    <name type="scientific">Synaphobranchus kaupii</name>
    <name type="common">Kaup's arrowtooth eel</name>
    <dbReference type="NCBI Taxonomy" id="118154"/>
    <lineage>
        <taxon>Eukaryota</taxon>
        <taxon>Metazoa</taxon>
        <taxon>Chordata</taxon>
        <taxon>Craniata</taxon>
        <taxon>Vertebrata</taxon>
        <taxon>Euteleostomi</taxon>
        <taxon>Actinopterygii</taxon>
        <taxon>Neopterygii</taxon>
        <taxon>Teleostei</taxon>
        <taxon>Anguilliformes</taxon>
        <taxon>Synaphobranchidae</taxon>
        <taxon>Synaphobranchus</taxon>
    </lineage>
</organism>
<dbReference type="InterPro" id="IPR013087">
    <property type="entry name" value="Znf_C2H2_type"/>
</dbReference>
<feature type="domain" description="C2H2-type" evidence="12">
    <location>
        <begin position="628"/>
        <end position="655"/>
    </location>
</feature>
<dbReference type="Gene3D" id="3.30.160.60">
    <property type="entry name" value="Classic Zinc Finger"/>
    <property type="match status" value="8"/>
</dbReference>
<comment type="caution">
    <text evidence="13">The sequence shown here is derived from an EMBL/GenBank/DDBJ whole genome shotgun (WGS) entry which is preliminary data.</text>
</comment>
<feature type="region of interest" description="Disordered" evidence="11">
    <location>
        <begin position="338"/>
        <end position="403"/>
    </location>
</feature>
<accession>A0A9Q1FBL2</accession>
<comment type="subcellular location">
    <subcellularLocation>
        <location evidence="1">Nucleus</location>
    </subcellularLocation>
</comment>
<keyword evidence="8" id="KW-0804">Transcription</keyword>
<evidence type="ECO:0000256" key="10">
    <source>
        <dbReference type="PROSITE-ProRule" id="PRU00042"/>
    </source>
</evidence>
<dbReference type="FunFam" id="3.30.160.60:FF:001228">
    <property type="entry name" value="Zinc finger protein 236"/>
    <property type="match status" value="1"/>
</dbReference>
<dbReference type="GO" id="GO:0008270">
    <property type="term" value="F:zinc ion binding"/>
    <property type="evidence" value="ECO:0007669"/>
    <property type="project" value="UniProtKB-KW"/>
</dbReference>
<feature type="domain" description="C2H2-type" evidence="12">
    <location>
        <begin position="278"/>
        <end position="306"/>
    </location>
</feature>
<evidence type="ECO:0000256" key="3">
    <source>
        <dbReference type="ARBA" id="ARBA00022737"/>
    </source>
</evidence>
<evidence type="ECO:0000256" key="8">
    <source>
        <dbReference type="ARBA" id="ARBA00023163"/>
    </source>
</evidence>
<dbReference type="OrthoDB" id="6910977at2759"/>
<feature type="compositionally biased region" description="Basic residues" evidence="11">
    <location>
        <begin position="362"/>
        <end position="371"/>
    </location>
</feature>
<feature type="domain" description="C2H2-type" evidence="12">
    <location>
        <begin position="455"/>
        <end position="477"/>
    </location>
</feature>
<dbReference type="FunFam" id="3.30.160.60:FF:001157">
    <property type="entry name" value="Zinc finger protein 793"/>
    <property type="match status" value="1"/>
</dbReference>
<reference evidence="13" key="1">
    <citation type="journal article" date="2023" name="Science">
        <title>Genome structures resolve the early diversification of teleost fishes.</title>
        <authorList>
            <person name="Parey E."/>
            <person name="Louis A."/>
            <person name="Montfort J."/>
            <person name="Bouchez O."/>
            <person name="Roques C."/>
            <person name="Iampietro C."/>
            <person name="Lluch J."/>
            <person name="Castinel A."/>
            <person name="Donnadieu C."/>
            <person name="Desvignes T."/>
            <person name="Floi Bucao C."/>
            <person name="Jouanno E."/>
            <person name="Wen M."/>
            <person name="Mejri S."/>
            <person name="Dirks R."/>
            <person name="Jansen H."/>
            <person name="Henkel C."/>
            <person name="Chen W.J."/>
            <person name="Zahm M."/>
            <person name="Cabau C."/>
            <person name="Klopp C."/>
            <person name="Thompson A.W."/>
            <person name="Robinson-Rechavi M."/>
            <person name="Braasch I."/>
            <person name="Lecointre G."/>
            <person name="Bobe J."/>
            <person name="Postlethwait J.H."/>
            <person name="Berthelot C."/>
            <person name="Roest Crollius H."/>
            <person name="Guiguen Y."/>
        </authorList>
    </citation>
    <scope>NUCLEOTIDE SEQUENCE</scope>
    <source>
        <strain evidence="13">WJC10195</strain>
    </source>
</reference>
<feature type="region of interest" description="Disordered" evidence="11">
    <location>
        <begin position="194"/>
        <end position="268"/>
    </location>
</feature>
<feature type="compositionally biased region" description="Basic residues" evidence="11">
    <location>
        <begin position="717"/>
        <end position="727"/>
    </location>
</feature>
<evidence type="ECO:0000256" key="7">
    <source>
        <dbReference type="ARBA" id="ARBA00023125"/>
    </source>
</evidence>
<evidence type="ECO:0000256" key="11">
    <source>
        <dbReference type="SAM" id="MobiDB-lite"/>
    </source>
</evidence>
<name>A0A9Q1FBL2_SYNKA</name>
<dbReference type="PROSITE" id="PS50157">
    <property type="entry name" value="ZINC_FINGER_C2H2_2"/>
    <property type="match status" value="11"/>
</dbReference>
<keyword evidence="7" id="KW-0238">DNA-binding</keyword>
<evidence type="ECO:0000313" key="13">
    <source>
        <dbReference type="EMBL" id="KAJ8354794.1"/>
    </source>
</evidence>
<dbReference type="SUPFAM" id="SSF57667">
    <property type="entry name" value="beta-beta-alpha zinc fingers"/>
    <property type="match status" value="7"/>
</dbReference>
<feature type="domain" description="C2H2-type" evidence="12">
    <location>
        <begin position="427"/>
        <end position="454"/>
    </location>
</feature>
<dbReference type="GO" id="GO:0001228">
    <property type="term" value="F:DNA-binding transcription activator activity, RNA polymerase II-specific"/>
    <property type="evidence" value="ECO:0007669"/>
    <property type="project" value="TreeGrafter"/>
</dbReference>
<evidence type="ECO:0000256" key="4">
    <source>
        <dbReference type="ARBA" id="ARBA00022771"/>
    </source>
</evidence>
<sequence length="833" mass="91964">MFLYSQVSFFVLLGNSVFELREACEKLGEGRGVGLSCLGPGPQTESDEVFQCVPCWLLFPSEEELIQHRQSTCCGQRDPIPGGTASTQPAAAPRPSASAPKQQNLTQTGPSPDVTEQNRSKTQPAASLLILCDPQGQSQVVTPGPEQPAPRSHGKGGPGSGSASQIQFQCGDCGCLFESLALWLQHRKLSECRQTAPEPGGETQRESEGVGAGAGAEQGPADGGVAEAPPQGAQSAEAEKEPTDSQSAQEDGQMNRDERPQKAGGRTKKSVAAPCRSFLCGECGAGFNWQPALVAHRRTEHSLEGALHQCLECGESFMNTALFVLHCKKHRDWLAKKPRAERKRSLQQRVENGDREKEIIRKRPSKRRLKAKTPSSALEPGSESAAARKPRRRRGAGSQECPQCGRTFSNPRYLRAHVLSHSGHKQFRCEICDKTFTYQNNLRRHHLLHTGERPYMCDRCGKTFTQSSHLKDHLRNHDRAYWWSRPRGRGAREWADVGPKLPHPCPDCPRSFMTHAQLLMHRKMCPICERTFKWRGSLPAHIVRHTDNKLFSCELCGKTFSYQTNLARHLIIHAGTRPYACRHCGKTFNQSSNLRQHLVVHAKAGTRHQATEREDGVEAGEPEAQLLHACPECPVTFKTMSQLQKHRCSHPGQDSFLCSVCGVEPCKCQQQEDQGSASYQDAESLSCLRCSAPFDNQEALEAHAQSCAAADEGGRSRPNRRGRRRRSAQQMECDMCGRGCSSAEELELHQLSHVGQAQLQCPLSPCQRRFTTSSALQNHLFSHFPGPTCQNLRPEGLLDPTAPQPEEDVEAETTVAVLPLWEVYPTDPPPAGP</sequence>
<dbReference type="PROSITE" id="PS00028">
    <property type="entry name" value="ZINC_FINGER_C2H2_1"/>
    <property type="match status" value="10"/>
</dbReference>
<evidence type="ECO:0000313" key="14">
    <source>
        <dbReference type="Proteomes" id="UP001152622"/>
    </source>
</evidence>
<feature type="domain" description="C2H2-type" evidence="12">
    <location>
        <begin position="308"/>
        <end position="330"/>
    </location>
</feature>
<dbReference type="FunFam" id="3.30.160.60:FF:000744">
    <property type="entry name" value="zinc finger E-box-binding homeobox 1"/>
    <property type="match status" value="1"/>
</dbReference>
<dbReference type="EMBL" id="JAINUF010000007">
    <property type="protein sequence ID" value="KAJ8354794.1"/>
    <property type="molecule type" value="Genomic_DNA"/>
</dbReference>
<keyword evidence="4 10" id="KW-0863">Zinc-finger</keyword>